<keyword evidence="2" id="KW-0624">Polysaccharide degradation</keyword>
<feature type="region of interest" description="Disordered" evidence="3">
    <location>
        <begin position="133"/>
        <end position="189"/>
    </location>
</feature>
<accession>A0A830ZZY8</accession>
<feature type="compositionally biased region" description="Basic and acidic residues" evidence="3">
    <location>
        <begin position="145"/>
        <end position="154"/>
    </location>
</feature>
<comment type="subcellular location">
    <subcellularLocation>
        <location evidence="2">Secreted</location>
    </subcellularLocation>
</comment>
<feature type="domain" description="Pectate lyase" evidence="4">
    <location>
        <begin position="272"/>
        <end position="495"/>
    </location>
</feature>
<feature type="region of interest" description="Disordered" evidence="3">
    <location>
        <begin position="228"/>
        <end position="252"/>
    </location>
</feature>
<keyword evidence="1 2" id="KW-0456">Lyase</keyword>
<sequence>MIIQNRVSGSPAAYLPPVTTQPMQGASAGASATSAASGNSFISYAPPHAVSKLSAAHERGPLSFSLKPGEQAGNANGTSLQATLTKIAQLLRDIFQRLLSPLQHAQSGAAIQGGQQAYGKPVSSPQPHAVLHHLSQSERGQNKATDNHLADDRSAGNNPVIYAPAARSTSGEASQPKAMPQPEINTTHKLPSLTAKYDITPSPVPQPTKDVSPHVAVKEGADKVLAANATTKSPVPQPTQPASPRAAAKGSNGDGLAGITGYAKAANTTGGSGGKVVTVSTVDELEKNLTGDEPTTIKLAKSLSASDKTVIKFGANKTLEGTSQGMGLNNIYLASDKTAGNDVFRNLDFTHDARYRANGDIPLFISNGQGYWIDHNTFSGTKSKDATGLDKLLYVGGTADNVTLSNSEFKDNEYGVILGQPDDSDASSQKYGGYPRMTIANNIFNNIDVRSPGLMREGKFDVYNNLIDNYNLGFSLAKNATVFSQSNYFENGYDLNNRANSSGSLNDYGNASGFRDVGSNVSFLQTSKGSASAPVEYSRSVMTAEAARNYDLANAGAGK</sequence>
<name>A0A830ZZY8_ERWAM</name>
<dbReference type="SUPFAM" id="SSF51126">
    <property type="entry name" value="Pectin lyase-like"/>
    <property type="match status" value="1"/>
</dbReference>
<dbReference type="GO" id="GO:0000272">
    <property type="term" value="P:polysaccharide catabolic process"/>
    <property type="evidence" value="ECO:0007669"/>
    <property type="project" value="UniProtKB-KW"/>
</dbReference>
<dbReference type="GO" id="GO:0030570">
    <property type="term" value="F:pectate lyase activity"/>
    <property type="evidence" value="ECO:0007669"/>
    <property type="project" value="InterPro"/>
</dbReference>
<reference evidence="5 6" key="1">
    <citation type="submission" date="2012-11" db="EMBL/GenBank/DDBJ databases">
        <authorList>
            <person name="Linke B."/>
        </authorList>
    </citation>
    <scope>NUCLEOTIDE SEQUENCE [LARGE SCALE GENOMIC DNA]</scope>
    <source>
        <strain evidence="6">CFBP 1232</strain>
    </source>
</reference>
<dbReference type="PANTHER" id="PTHR31683:SF18">
    <property type="entry name" value="PECTATE LYASE 21-RELATED"/>
    <property type="match status" value="1"/>
</dbReference>
<dbReference type="EC" id="4.2.2.10" evidence="5"/>
<reference evidence="5 6" key="2">
    <citation type="submission" date="2013-04" db="EMBL/GenBank/DDBJ databases">
        <title>Comparative genomics of 12 strains of Erwinia amylovora identifies a pan-genome with a large conserved core and provides insights into host specificity.</title>
        <authorList>
            <person name="Mann R.A."/>
            <person name="Smits T.H.M."/>
            <person name="Buehlmann A."/>
            <person name="Blom J."/>
            <person name="Goesmann A."/>
            <person name="Frey J.E."/>
            <person name="Plummer K.M."/>
            <person name="Beer S.V."/>
            <person name="Luck J."/>
            <person name="Duffy B."/>
            <person name="Rodoni B."/>
        </authorList>
    </citation>
    <scope>NUCLEOTIDE SEQUENCE [LARGE SCALE GENOMIC DNA]</scope>
    <source>
        <strain evidence="6">CFBP 1232</strain>
    </source>
</reference>
<dbReference type="AlphaFoldDB" id="A0A830ZZY8"/>
<dbReference type="GeneID" id="97604986"/>
<evidence type="ECO:0000256" key="2">
    <source>
        <dbReference type="RuleBase" id="RU361173"/>
    </source>
</evidence>
<dbReference type="Proteomes" id="UP000013111">
    <property type="component" value="Unassembled WGS sequence"/>
</dbReference>
<keyword evidence="2" id="KW-0119">Carbohydrate metabolism</keyword>
<evidence type="ECO:0000256" key="3">
    <source>
        <dbReference type="SAM" id="MobiDB-lite"/>
    </source>
</evidence>
<dbReference type="InterPro" id="IPR002022">
    <property type="entry name" value="Pec_lyase"/>
</dbReference>
<evidence type="ECO:0000313" key="6">
    <source>
        <dbReference type="Proteomes" id="UP000013111"/>
    </source>
</evidence>
<dbReference type="SMART" id="SM00656">
    <property type="entry name" value="Amb_all"/>
    <property type="match status" value="1"/>
</dbReference>
<gene>
    <name evidence="5" type="primary">eop2</name>
    <name evidence="5" type="ORF">BN437_0671</name>
</gene>
<dbReference type="GO" id="GO:0047490">
    <property type="term" value="F:pectin lyase activity"/>
    <property type="evidence" value="ECO:0007669"/>
    <property type="project" value="UniProtKB-EC"/>
</dbReference>
<evidence type="ECO:0000313" key="5">
    <source>
        <dbReference type="EMBL" id="CCO92635.1"/>
    </source>
</evidence>
<dbReference type="InterPro" id="IPR045032">
    <property type="entry name" value="PEL"/>
</dbReference>
<dbReference type="Pfam" id="PF00544">
    <property type="entry name" value="Pectate_lyase_4"/>
    <property type="match status" value="1"/>
</dbReference>
<proteinExistence type="inferred from homology"/>
<dbReference type="PANTHER" id="PTHR31683">
    <property type="entry name" value="PECTATE LYASE 18-RELATED"/>
    <property type="match status" value="1"/>
</dbReference>
<evidence type="ECO:0000259" key="4">
    <source>
        <dbReference type="SMART" id="SM00656"/>
    </source>
</evidence>
<keyword evidence="2" id="KW-0964">Secreted</keyword>
<organism evidence="5 6">
    <name type="scientific">Erwinia amylovora NBRC 12687 = CFBP 1232</name>
    <dbReference type="NCBI Taxonomy" id="1219359"/>
    <lineage>
        <taxon>Bacteria</taxon>
        <taxon>Pseudomonadati</taxon>
        <taxon>Pseudomonadota</taxon>
        <taxon>Gammaproteobacteria</taxon>
        <taxon>Enterobacterales</taxon>
        <taxon>Erwiniaceae</taxon>
        <taxon>Erwinia</taxon>
    </lineage>
</organism>
<dbReference type="GO" id="GO:0005576">
    <property type="term" value="C:extracellular region"/>
    <property type="evidence" value="ECO:0007669"/>
    <property type="project" value="UniProtKB-SubCell"/>
</dbReference>
<dbReference type="InterPro" id="IPR011050">
    <property type="entry name" value="Pectin_lyase_fold/virulence"/>
</dbReference>
<evidence type="ECO:0000256" key="1">
    <source>
        <dbReference type="ARBA" id="ARBA00023239"/>
    </source>
</evidence>
<dbReference type="Gene3D" id="2.160.20.10">
    <property type="entry name" value="Single-stranded right-handed beta-helix, Pectin lyase-like"/>
    <property type="match status" value="1"/>
</dbReference>
<protein>
    <submittedName>
        <fullName evidence="5">Type III effector HopAK1</fullName>
        <ecNumber evidence="5">4.2.2.10</ecNumber>
    </submittedName>
</protein>
<feature type="region of interest" description="Disordered" evidence="3">
    <location>
        <begin position="13"/>
        <end position="32"/>
    </location>
</feature>
<dbReference type="RefSeq" id="WP_004155599.1">
    <property type="nucleotide sequence ID" value="NZ_BAYW01000019.1"/>
</dbReference>
<comment type="caution">
    <text evidence="5">The sequence shown here is derived from an EMBL/GenBank/DDBJ whole genome shotgun (WGS) entry which is preliminary data.</text>
</comment>
<dbReference type="InterPro" id="IPR012334">
    <property type="entry name" value="Pectin_lyas_fold"/>
</dbReference>
<comment type="similarity">
    <text evidence="2">Belongs to the polysaccharide lyase 1 family.</text>
</comment>
<dbReference type="EMBL" id="CAPB01000007">
    <property type="protein sequence ID" value="CCO92635.1"/>
    <property type="molecule type" value="Genomic_DNA"/>
</dbReference>